<protein>
    <submittedName>
        <fullName evidence="2">Os03g0154300 protein</fullName>
    </submittedName>
</protein>
<sequence>NKKKTNLNSPSFPWAGFGPSLLCLPAAWAPSLSLRPAAPSLLPSGLRPRSPPSRSFFCVPQPTSSLSLWPTGGTRDPTCQLFLLPPANRHGCRCRPRLPPNPPTSSTPHARTRPWDSAAPRPPHSPTSPAKSGRHFPTSPPPPSIGHCRPNPTHPGSISPSRAYINPPRAPLVRFPSSPELPIASLALPASLPRAAARRRPSSRPPPPLKPRPHAAVGPTGFAALCRTSASTSFSSSTAGTTFPPRGQATTATHRLQPPATAALGAAAPRHHRHRHRCAELYPGPYSFSPIRLRNAAATFTISLRHHCRLQPRRIASLVHLALRRRLPQHRSHRAQLGIHSISLLHPRSTAPTVNPRRHCHLPPPAAACRHSETSPAVAPSSISFAATRGGPAFASRRREPTGAPSSSRAGKLHLSPPPPAGDSHRLGPLVPILTSLPPSLGRPAPRPSFPHHWSLPEAAPAVFSRRHRRRPLPLAAMALGELSLCFPSFSPSSAVPLPASCRRRRSSSVCRRRLVGLAGEPASPFVDEGRARGPHPWSRSTVPPLPRWTVSTVRPPLVSLTCGARLSAPFPLLPSALIISFGKIFNNCSINWY</sequence>
<proteinExistence type="predicted"/>
<dbReference type="KEGG" id="dosa:Os03g0154300"/>
<dbReference type="Proteomes" id="UP000000763">
    <property type="component" value="Chromosome 3"/>
</dbReference>
<reference evidence="3" key="2">
    <citation type="journal article" date="2008" name="Nucleic Acids Res.">
        <title>The rice annotation project database (RAP-DB): 2008 update.</title>
        <authorList>
            <consortium name="The rice annotation project (RAP)"/>
        </authorList>
    </citation>
    <scope>GENOME REANNOTATION</scope>
    <source>
        <strain evidence="3">cv. Nipponbare</strain>
    </source>
</reference>
<feature type="region of interest" description="Disordered" evidence="1">
    <location>
        <begin position="389"/>
        <end position="430"/>
    </location>
</feature>
<feature type="region of interest" description="Disordered" evidence="1">
    <location>
        <begin position="233"/>
        <end position="252"/>
    </location>
</feature>
<evidence type="ECO:0000313" key="2">
    <source>
        <dbReference type="EMBL" id="BAH92000.1"/>
    </source>
</evidence>
<name>C7IZX8_ORYSJ</name>
<dbReference type="AlphaFoldDB" id="C7IZX8"/>
<reference evidence="2 3" key="1">
    <citation type="journal article" date="2005" name="Nature">
        <title>The map-based sequence of the rice genome.</title>
        <authorList>
            <consortium name="International rice genome sequencing project (IRGSP)"/>
            <person name="Matsumoto T."/>
            <person name="Wu J."/>
            <person name="Kanamori H."/>
            <person name="Katayose Y."/>
            <person name="Fujisawa M."/>
            <person name="Namiki N."/>
            <person name="Mizuno H."/>
            <person name="Yamamoto K."/>
            <person name="Antonio B.A."/>
            <person name="Baba T."/>
            <person name="Sakata K."/>
            <person name="Nagamura Y."/>
            <person name="Aoki H."/>
            <person name="Arikawa K."/>
            <person name="Arita K."/>
            <person name="Bito T."/>
            <person name="Chiden Y."/>
            <person name="Fujitsuka N."/>
            <person name="Fukunaka R."/>
            <person name="Hamada M."/>
            <person name="Harada C."/>
            <person name="Hayashi A."/>
            <person name="Hijishita S."/>
            <person name="Honda M."/>
            <person name="Hosokawa S."/>
            <person name="Ichikawa Y."/>
            <person name="Idonuma A."/>
            <person name="Iijima M."/>
            <person name="Ikeda M."/>
            <person name="Ikeno M."/>
            <person name="Ito K."/>
            <person name="Ito S."/>
            <person name="Ito T."/>
            <person name="Ito Y."/>
            <person name="Ito Y."/>
            <person name="Iwabuchi A."/>
            <person name="Kamiya K."/>
            <person name="Karasawa W."/>
            <person name="Kurita K."/>
            <person name="Katagiri S."/>
            <person name="Kikuta A."/>
            <person name="Kobayashi H."/>
            <person name="Kobayashi N."/>
            <person name="Machita K."/>
            <person name="Maehara T."/>
            <person name="Masukawa M."/>
            <person name="Mizubayashi T."/>
            <person name="Mukai Y."/>
            <person name="Nagasaki H."/>
            <person name="Nagata Y."/>
            <person name="Naito S."/>
            <person name="Nakashima M."/>
            <person name="Nakama Y."/>
            <person name="Nakamichi Y."/>
            <person name="Nakamura M."/>
            <person name="Meguro A."/>
            <person name="Negishi M."/>
            <person name="Ohta I."/>
            <person name="Ohta T."/>
            <person name="Okamoto M."/>
            <person name="Ono N."/>
            <person name="Saji S."/>
            <person name="Sakaguchi M."/>
            <person name="Sakai K."/>
            <person name="Shibata M."/>
            <person name="Shimokawa T."/>
            <person name="Song J."/>
            <person name="Takazaki Y."/>
            <person name="Terasawa K."/>
            <person name="Tsugane M."/>
            <person name="Tsuji K."/>
            <person name="Ueda S."/>
            <person name="Waki K."/>
            <person name="Yamagata H."/>
            <person name="Yamamoto M."/>
            <person name="Yamamoto S."/>
            <person name="Yamane H."/>
            <person name="Yoshiki S."/>
            <person name="Yoshihara R."/>
            <person name="Yukawa K."/>
            <person name="Zhong H."/>
            <person name="Yano M."/>
            <person name="Yuan Q."/>
            <person name="Ouyang S."/>
            <person name="Liu J."/>
            <person name="Jones K.M."/>
            <person name="Gansberger K."/>
            <person name="Moffat K."/>
            <person name="Hill J."/>
            <person name="Bera J."/>
            <person name="Fadrosh D."/>
            <person name="Jin S."/>
            <person name="Johri S."/>
            <person name="Kim M."/>
            <person name="Overton L."/>
            <person name="Reardon M."/>
            <person name="Tsitrin T."/>
            <person name="Vuong H."/>
            <person name="Weaver B."/>
            <person name="Ciecko A."/>
            <person name="Tallon L."/>
            <person name="Jackson J."/>
            <person name="Pai G."/>
            <person name="Aken S.V."/>
            <person name="Utterback T."/>
            <person name="Reidmuller S."/>
            <person name="Feldblyum T."/>
            <person name="Hsiao J."/>
            <person name="Zismann V."/>
            <person name="Iobst S."/>
            <person name="de Vazeille A.R."/>
            <person name="Buell C.R."/>
            <person name="Ying K."/>
            <person name="Li Y."/>
            <person name="Lu T."/>
            <person name="Huang Y."/>
            <person name="Zhao Q."/>
            <person name="Feng Q."/>
            <person name="Zhang L."/>
            <person name="Zhu J."/>
            <person name="Weng Q."/>
            <person name="Mu J."/>
            <person name="Lu Y."/>
            <person name="Fan D."/>
            <person name="Liu Y."/>
            <person name="Guan J."/>
            <person name="Zhang Y."/>
            <person name="Yu S."/>
            <person name="Liu X."/>
            <person name="Zhang Y."/>
            <person name="Hong G."/>
            <person name="Han B."/>
            <person name="Choisne N."/>
            <person name="Demange N."/>
            <person name="Orjeda G."/>
            <person name="Samain S."/>
            <person name="Cattolico L."/>
            <person name="Pelletier E."/>
            <person name="Couloux A."/>
            <person name="Segurens B."/>
            <person name="Wincker P."/>
            <person name="D'Hont A."/>
            <person name="Scarpelli C."/>
            <person name="Weissenbach J."/>
            <person name="Salanoubat M."/>
            <person name="Quetier F."/>
            <person name="Yu Y."/>
            <person name="Kim H.R."/>
            <person name="Rambo T."/>
            <person name="Currie J."/>
            <person name="Collura K."/>
            <person name="Luo M."/>
            <person name="Yang T."/>
            <person name="Ammiraju J.S.S."/>
            <person name="Engler F."/>
            <person name="Soderlund C."/>
            <person name="Wing R.A."/>
            <person name="Palmer L.E."/>
            <person name="de la Bastide M."/>
            <person name="Spiegel L."/>
            <person name="Nascimento L."/>
            <person name="Zutavern T."/>
            <person name="O'Shaughnessy A."/>
            <person name="Dike S."/>
            <person name="Dedhia N."/>
            <person name="Preston R."/>
            <person name="Balija V."/>
            <person name="McCombie W.R."/>
            <person name="Chow T."/>
            <person name="Chen H."/>
            <person name="Chung M."/>
            <person name="Chen C."/>
            <person name="Shaw J."/>
            <person name="Wu H."/>
            <person name="Hsiao K."/>
            <person name="Chao Y."/>
            <person name="Chu M."/>
            <person name="Cheng C."/>
            <person name="Hour A."/>
            <person name="Lee P."/>
            <person name="Lin S."/>
            <person name="Lin Y."/>
            <person name="Liou J."/>
            <person name="Liu S."/>
            <person name="Hsing Y."/>
            <person name="Raghuvanshi S."/>
            <person name="Mohanty A."/>
            <person name="Bharti A.K."/>
            <person name="Gaur A."/>
            <person name="Gupta V."/>
            <person name="Kumar D."/>
            <person name="Ravi V."/>
            <person name="Vij S."/>
            <person name="Kapur A."/>
            <person name="Khurana P."/>
            <person name="Khurana P."/>
            <person name="Khurana J.P."/>
            <person name="Tyagi A.K."/>
            <person name="Gaikwad K."/>
            <person name="Singh A."/>
            <person name="Dalal V."/>
            <person name="Srivastava S."/>
            <person name="Dixit A."/>
            <person name="Pal A.K."/>
            <person name="Ghazi I.A."/>
            <person name="Yadav M."/>
            <person name="Pandit A."/>
            <person name="Bhargava A."/>
            <person name="Sureshbabu K."/>
            <person name="Batra K."/>
            <person name="Sharma T.R."/>
            <person name="Mohapatra T."/>
            <person name="Singh N.K."/>
            <person name="Messing J."/>
            <person name="Nelson A.B."/>
            <person name="Fuks G."/>
            <person name="Kavchok S."/>
            <person name="Keizer G."/>
            <person name="Linton E."/>
            <person name="Llaca V."/>
            <person name="Song R."/>
            <person name="Tanyolac B."/>
            <person name="Young S."/>
            <person name="Ho-Il K."/>
            <person name="Hahn J.H."/>
            <person name="Sangsakoo G."/>
            <person name="Vanavichit A."/>
            <person name="de Mattos Luiz.A.T."/>
            <person name="Zimmer P.D."/>
            <person name="Malone G."/>
            <person name="Dellagostin O."/>
            <person name="de Oliveira A.C."/>
            <person name="Bevan M."/>
            <person name="Bancroft I."/>
            <person name="Minx P."/>
            <person name="Cordum H."/>
            <person name="Wilson R."/>
            <person name="Cheng Z."/>
            <person name="Jin W."/>
            <person name="Jiang J."/>
            <person name="Leong S.A."/>
            <person name="Iwama H."/>
            <person name="Gojobori T."/>
            <person name="Itoh T."/>
            <person name="Niimura Y."/>
            <person name="Fujii Y."/>
            <person name="Habara T."/>
            <person name="Sakai H."/>
            <person name="Sato Y."/>
            <person name="Wilson G."/>
            <person name="Kumar K."/>
            <person name="McCouch S."/>
            <person name="Juretic N."/>
            <person name="Hoen D."/>
            <person name="Wright S."/>
            <person name="Bruskiewich R."/>
            <person name="Bureau T."/>
            <person name="Miyao A."/>
            <person name="Hirochika H."/>
            <person name="Nishikawa T."/>
            <person name="Kadowaki K."/>
            <person name="Sugiura M."/>
            <person name="Burr B."/>
            <person name="Sasaki T."/>
        </authorList>
    </citation>
    <scope>NUCLEOTIDE SEQUENCE [LARGE SCALE GENOMIC DNA]</scope>
    <source>
        <strain evidence="3">cv. Nipponbare</strain>
    </source>
</reference>
<dbReference type="EMBL" id="AP008209">
    <property type="protein sequence ID" value="BAH92000.1"/>
    <property type="molecule type" value="Genomic_DNA"/>
</dbReference>
<organism evidence="2 3">
    <name type="scientific">Oryza sativa subsp. japonica</name>
    <name type="common">Rice</name>
    <dbReference type="NCBI Taxonomy" id="39947"/>
    <lineage>
        <taxon>Eukaryota</taxon>
        <taxon>Viridiplantae</taxon>
        <taxon>Streptophyta</taxon>
        <taxon>Embryophyta</taxon>
        <taxon>Tracheophyta</taxon>
        <taxon>Spermatophyta</taxon>
        <taxon>Magnoliopsida</taxon>
        <taxon>Liliopsida</taxon>
        <taxon>Poales</taxon>
        <taxon>Poaceae</taxon>
        <taxon>BOP clade</taxon>
        <taxon>Oryzoideae</taxon>
        <taxon>Oryzeae</taxon>
        <taxon>Oryzinae</taxon>
        <taxon>Oryza</taxon>
        <taxon>Oryza sativa</taxon>
    </lineage>
</organism>
<feature type="region of interest" description="Disordered" evidence="1">
    <location>
        <begin position="193"/>
        <end position="219"/>
    </location>
</feature>
<accession>C7IZX8</accession>
<feature type="compositionally biased region" description="Low complexity" evidence="1">
    <location>
        <begin position="233"/>
        <end position="243"/>
    </location>
</feature>
<gene>
    <name evidence="2" type="ordered locus">Os03g0154300</name>
</gene>
<evidence type="ECO:0000313" key="3">
    <source>
        <dbReference type="Proteomes" id="UP000000763"/>
    </source>
</evidence>
<feature type="region of interest" description="Disordered" evidence="1">
    <location>
        <begin position="92"/>
        <end position="165"/>
    </location>
</feature>
<feature type="non-terminal residue" evidence="2">
    <location>
        <position position="1"/>
    </location>
</feature>
<evidence type="ECO:0000256" key="1">
    <source>
        <dbReference type="SAM" id="MobiDB-lite"/>
    </source>
</evidence>